<evidence type="ECO:0000313" key="1">
    <source>
        <dbReference type="EMBL" id="QJH95996.1"/>
    </source>
</evidence>
<accession>A0A6M3XE44</accession>
<gene>
    <name evidence="1" type="ORF">TM448B00567_0017</name>
</gene>
<proteinExistence type="predicted"/>
<protein>
    <submittedName>
        <fullName evidence="1">Uncharacterized protein</fullName>
    </submittedName>
</protein>
<sequence length="282" mass="28914">MTMATTVAATTFSTYETTAGDSSLINLGRKFSFVVPAEEVYEVNHRVAAFTSGGAARVDIPARFDNAVELVAASLVSGSTVAEQAANYEDYDLSIGDGIGGALASIDIQNNKAAGSGGHGPFTALTSRDFTIASATDRIIAGGIAGLTITSAAAAGSDWLSGVLHLQAKRLDYEAILYPLVAPCAIALQAVTVTPTQTVAFTATNFANLIVGVADGAGGAPSAFDTMTTETVALTAGTKRAFTIAPATDVLTTGQVLTFQITKTLTGAWLPELAVDVYYKLT</sequence>
<name>A0A6M3XE44_9ZZZZ</name>
<dbReference type="EMBL" id="MT144636">
    <property type="protein sequence ID" value="QJH95996.1"/>
    <property type="molecule type" value="Genomic_DNA"/>
</dbReference>
<organism evidence="1">
    <name type="scientific">viral metagenome</name>
    <dbReference type="NCBI Taxonomy" id="1070528"/>
    <lineage>
        <taxon>unclassified sequences</taxon>
        <taxon>metagenomes</taxon>
        <taxon>organismal metagenomes</taxon>
    </lineage>
</organism>
<reference evidence="1" key="1">
    <citation type="submission" date="2020-03" db="EMBL/GenBank/DDBJ databases">
        <title>The deep terrestrial virosphere.</title>
        <authorList>
            <person name="Holmfeldt K."/>
            <person name="Nilsson E."/>
            <person name="Simone D."/>
            <person name="Lopez-Fernandez M."/>
            <person name="Wu X."/>
            <person name="de Brujin I."/>
            <person name="Lundin D."/>
            <person name="Andersson A."/>
            <person name="Bertilsson S."/>
            <person name="Dopson M."/>
        </authorList>
    </citation>
    <scope>NUCLEOTIDE SEQUENCE</scope>
    <source>
        <strain evidence="1">TM448B00567</strain>
    </source>
</reference>
<dbReference type="AlphaFoldDB" id="A0A6M3XE44"/>